<dbReference type="PANTHER" id="PTHR36121:SF1">
    <property type="entry name" value="PROTEIN SXY"/>
    <property type="match status" value="1"/>
</dbReference>
<evidence type="ECO:0000259" key="2">
    <source>
        <dbReference type="Pfam" id="PF04993"/>
    </source>
</evidence>
<reference evidence="3" key="1">
    <citation type="journal article" date="2004" name="Nat. Biotechnol.">
        <title>Complete genome sequence of the metabolically versatile photosynthetic bacterium Rhodopseudomonas palustris.</title>
        <authorList>
            <person name="Larimer F.W."/>
            <person name="Chain P."/>
            <person name="Hauser L."/>
            <person name="Lamerdin J."/>
            <person name="Malfatti S."/>
            <person name="Do L."/>
            <person name="Land M.L."/>
            <person name="Pelletier D.A."/>
            <person name="Beatty J.T."/>
            <person name="Lang A.S."/>
            <person name="Tabita F.R."/>
            <person name="Gibson J.L."/>
            <person name="Hanson T.E."/>
            <person name="Bobst C."/>
            <person name="Torres J.L."/>
            <person name="Peres C."/>
            <person name="Harrison F.H."/>
            <person name="Gibson J."/>
            <person name="Harwood C.S."/>
        </authorList>
    </citation>
    <scope>NUCLEOTIDE SEQUENCE [LARGE SCALE GENOMIC DNA]</scope>
    <source>
        <strain evidence="3">CGA009</strain>
    </source>
</reference>
<sequence>MPSRSWRLLLSWDAASAALFASRSNLMSHAMDREFLADLFAPFGPVTIRRMFSGFGISADGVTFALVIRDAIYLRTDADGAARFEAEGSRPFRYDTRTKTVTVGSYWLLPERLLDDPDELAEWARSAHAAAERAALSKASKTRRGPKGKTAADSSKAPKRTKPSATQRKVKTAVKTAASAKKAKTTKAAAAKRSRAAR</sequence>
<organism evidence="3">
    <name type="scientific">Rhodopseudomonas palustris (strain ATCC BAA-98 / CGA009)</name>
    <dbReference type="NCBI Taxonomy" id="258594"/>
    <lineage>
        <taxon>Bacteria</taxon>
        <taxon>Pseudomonadati</taxon>
        <taxon>Pseudomonadota</taxon>
        <taxon>Alphaproteobacteria</taxon>
        <taxon>Hyphomicrobiales</taxon>
        <taxon>Nitrobacteraceae</taxon>
        <taxon>Rhodopseudomonas</taxon>
    </lineage>
</organism>
<dbReference type="SUPFAM" id="SSF159894">
    <property type="entry name" value="YgaC/TfoX-N like"/>
    <property type="match status" value="1"/>
</dbReference>
<feature type="compositionally biased region" description="Basic residues" evidence="1">
    <location>
        <begin position="181"/>
        <end position="198"/>
    </location>
</feature>
<name>Q6N6Y8_RHOPA</name>
<dbReference type="Gene3D" id="3.30.1460.30">
    <property type="entry name" value="YgaC/TfoX-N like chaperone"/>
    <property type="match status" value="1"/>
</dbReference>
<dbReference type="PANTHER" id="PTHR36121">
    <property type="entry name" value="PROTEIN SXY"/>
    <property type="match status" value="1"/>
</dbReference>
<feature type="compositionally biased region" description="Basic residues" evidence="1">
    <location>
        <begin position="157"/>
        <end position="172"/>
    </location>
</feature>
<feature type="domain" description="TfoX N-terminal" evidence="2">
    <location>
        <begin position="38"/>
        <end position="131"/>
    </location>
</feature>
<feature type="region of interest" description="Disordered" evidence="1">
    <location>
        <begin position="134"/>
        <end position="198"/>
    </location>
</feature>
<dbReference type="InterPro" id="IPR007076">
    <property type="entry name" value="TfoX_N"/>
</dbReference>
<accession>Q6N6Y8</accession>
<evidence type="ECO:0000313" key="3">
    <source>
        <dbReference type="EMBL" id="CAE27916.1"/>
    </source>
</evidence>
<dbReference type="AlphaFoldDB" id="Q6N6Y8"/>
<dbReference type="InterPro" id="IPR047525">
    <property type="entry name" value="TfoX-like"/>
</dbReference>
<dbReference type="HOGENOM" id="CLU_125849_0_0_5"/>
<dbReference type="eggNOG" id="COG3070">
    <property type="taxonomic scope" value="Bacteria"/>
</dbReference>
<dbReference type="STRING" id="258594.RPA2475"/>
<dbReference type="Pfam" id="PF04993">
    <property type="entry name" value="TfoX_N"/>
    <property type="match status" value="1"/>
</dbReference>
<protein>
    <submittedName>
        <fullName evidence="3">TfoX, N-terminal</fullName>
    </submittedName>
</protein>
<evidence type="ECO:0000256" key="1">
    <source>
        <dbReference type="SAM" id="MobiDB-lite"/>
    </source>
</evidence>
<dbReference type="EMBL" id="BX572601">
    <property type="protein sequence ID" value="CAE27916.1"/>
    <property type="molecule type" value="Genomic_DNA"/>
</dbReference>
<gene>
    <name evidence="3" type="ordered locus">RPA2475</name>
</gene>
<proteinExistence type="predicted"/>